<accession>A0A382L7N8</accession>
<evidence type="ECO:0000313" key="1">
    <source>
        <dbReference type="EMBL" id="SVC31963.1"/>
    </source>
</evidence>
<proteinExistence type="predicted"/>
<dbReference type="SUPFAM" id="SSF110296">
    <property type="entry name" value="Oligoxyloglucan reducing end-specific cellobiohydrolase"/>
    <property type="match status" value="1"/>
</dbReference>
<organism evidence="1">
    <name type="scientific">marine metagenome</name>
    <dbReference type="NCBI Taxonomy" id="408172"/>
    <lineage>
        <taxon>unclassified sequences</taxon>
        <taxon>metagenomes</taxon>
        <taxon>ecological metagenomes</taxon>
    </lineage>
</organism>
<dbReference type="AlphaFoldDB" id="A0A382L7N8"/>
<gene>
    <name evidence="1" type="ORF">METZ01_LOCUS284817</name>
</gene>
<reference evidence="1" key="1">
    <citation type="submission" date="2018-05" db="EMBL/GenBank/DDBJ databases">
        <authorList>
            <person name="Lanie J.A."/>
            <person name="Ng W.-L."/>
            <person name="Kazmierczak K.M."/>
            <person name="Andrzejewski T.M."/>
            <person name="Davidsen T.M."/>
            <person name="Wayne K.J."/>
            <person name="Tettelin H."/>
            <person name="Glass J.I."/>
            <person name="Rusch D."/>
            <person name="Podicherti R."/>
            <person name="Tsui H.-C.T."/>
            <person name="Winkler M.E."/>
        </authorList>
    </citation>
    <scope>NUCLEOTIDE SEQUENCE</scope>
</reference>
<protein>
    <recommendedName>
        <fullName evidence="2">DUF4185 domain-containing protein</fullName>
    </recommendedName>
</protein>
<sequence>MTRVTGIRMLNETIHRSGHGDNWQTTWAGDDRQYLLLTDGRGWAEAVGDTGKTYTTRVFAMIGDAPDHTFEHLPGYPDLHHPIVFYGFGILALDGYIYHFLTTPTRLAHDPPPLYLSDFVGAKLIYSLDNGETWKNQDGSPLKWERWEERNSESMVFYNEPGDTFSLLTMLQMGRNYESNTDGYVYVYAPNGNVEGSMNQLVMFRVGEDKILSRLAYSYFVSRNGDGSANWSTDIHERGIVHTFPTGWVNKGFHHPYSWHPSVVY</sequence>
<dbReference type="EMBL" id="UINC01084901">
    <property type="protein sequence ID" value="SVC31963.1"/>
    <property type="molecule type" value="Genomic_DNA"/>
</dbReference>
<evidence type="ECO:0008006" key="2">
    <source>
        <dbReference type="Google" id="ProtNLM"/>
    </source>
</evidence>
<feature type="non-terminal residue" evidence="1">
    <location>
        <position position="265"/>
    </location>
</feature>
<name>A0A382L7N8_9ZZZZ</name>